<evidence type="ECO:0000256" key="1">
    <source>
        <dbReference type="ARBA" id="ARBA00004196"/>
    </source>
</evidence>
<name>A0A1L7RA23_9ACTO</name>
<evidence type="ECO:0000256" key="5">
    <source>
        <dbReference type="SAM" id="SignalP"/>
    </source>
</evidence>
<accession>A0A1L7RA23</accession>
<organism evidence="7">
    <name type="scientific">Actinomyces succiniciruminis</name>
    <dbReference type="NCBI Taxonomy" id="1522002"/>
    <lineage>
        <taxon>Bacteria</taxon>
        <taxon>Bacillati</taxon>
        <taxon>Actinomycetota</taxon>
        <taxon>Actinomycetes</taxon>
        <taxon>Actinomycetales</taxon>
        <taxon>Actinomycetaceae</taxon>
        <taxon>Actinomyces</taxon>
    </lineage>
</organism>
<keyword evidence="3" id="KW-0813">Transport</keyword>
<feature type="chain" id="PRO_5038749582" evidence="5">
    <location>
        <begin position="33"/>
        <end position="382"/>
    </location>
</feature>
<keyword evidence="4 5" id="KW-0732">Signal</keyword>
<proteinExistence type="inferred from homology"/>
<comment type="subcellular location">
    <subcellularLocation>
        <location evidence="1">Cell envelope</location>
    </subcellularLocation>
</comment>
<dbReference type="PANTHER" id="PTHR30532:SF24">
    <property type="entry name" value="FERRIC ENTEROBACTIN-BINDING PERIPLASMIC PROTEIN FEPB"/>
    <property type="match status" value="1"/>
</dbReference>
<reference evidence="7" key="1">
    <citation type="submission" date="2014-07" db="EMBL/GenBank/DDBJ databases">
        <authorList>
            <person name="Zhang J.E."/>
            <person name="Yang H."/>
            <person name="Guo J."/>
            <person name="Deng Z."/>
            <person name="Luo H."/>
            <person name="Luo M."/>
            <person name="Zhao B."/>
        </authorList>
    </citation>
    <scope>NUCLEOTIDE SEQUENCE</scope>
    <source>
        <strain evidence="7">AM4</strain>
    </source>
</reference>
<dbReference type="InterPro" id="IPR051313">
    <property type="entry name" value="Bact_iron-sidero_bind"/>
</dbReference>
<dbReference type="RefSeq" id="WP_210579388.1">
    <property type="nucleotide sequence ID" value="NZ_LK995482.1"/>
</dbReference>
<dbReference type="InterPro" id="IPR002491">
    <property type="entry name" value="ABC_transptr_periplasmic_BD"/>
</dbReference>
<dbReference type="Pfam" id="PF01497">
    <property type="entry name" value="Peripla_BP_2"/>
    <property type="match status" value="1"/>
</dbReference>
<feature type="signal peptide" evidence="5">
    <location>
        <begin position="1"/>
        <end position="32"/>
    </location>
</feature>
<evidence type="ECO:0000256" key="2">
    <source>
        <dbReference type="ARBA" id="ARBA00008814"/>
    </source>
</evidence>
<evidence type="ECO:0000256" key="3">
    <source>
        <dbReference type="ARBA" id="ARBA00022448"/>
    </source>
</evidence>
<protein>
    <submittedName>
        <fullName evidence="7">ABC-type Fe3+-hydroxamate transport system, periplasmic component</fullName>
    </submittedName>
</protein>
<sequence length="382" mass="37671">MADSTHARRLSRRTLLAGAAATGAAVLLAACASDGSSTAGPSAAAGNASQGATESFPITIAHTYGSTTIAAEPTRIVAISTVDADVVISLGVVPLGMPAVTAGADGEEAYPWTTAGLEALGAGWDTAAAPTLYAAAHDVDVDAVGALEPDLILGVHSGMSEDEYARLSAVAPTLAYPADASAYEASWEAVTVAVGRALGRSAAAEALVNTTTDVLTTARTLNPALSGATYAAVALDASGPSITVYTEVDTRSQVLRQLGLTLAPAAQAAEGAAGAVAANYPLSEAGELEADLLWAQVDGDDAVDAVKADPQLAEIPAVANGTALFVSDEVAAMSLAAASPLSLPWCCENHVPDIVAAVEASRSVATASANATASAGASATAS</sequence>
<evidence type="ECO:0000259" key="6">
    <source>
        <dbReference type="PROSITE" id="PS50983"/>
    </source>
</evidence>
<comment type="similarity">
    <text evidence="2">Belongs to the bacterial solute-binding protein 8 family.</text>
</comment>
<gene>
    <name evidence="7" type="ORF">AAM4_0875</name>
</gene>
<dbReference type="InterPro" id="IPR006311">
    <property type="entry name" value="TAT_signal"/>
</dbReference>
<dbReference type="PROSITE" id="PS51318">
    <property type="entry name" value="TAT"/>
    <property type="match status" value="1"/>
</dbReference>
<dbReference type="PROSITE" id="PS50983">
    <property type="entry name" value="FE_B12_PBP"/>
    <property type="match status" value="1"/>
</dbReference>
<dbReference type="Gene3D" id="3.40.50.1980">
    <property type="entry name" value="Nitrogenase molybdenum iron protein domain"/>
    <property type="match status" value="2"/>
</dbReference>
<dbReference type="PANTHER" id="PTHR30532">
    <property type="entry name" value="IRON III DICITRATE-BINDING PERIPLASMIC PROTEIN"/>
    <property type="match status" value="1"/>
</dbReference>
<dbReference type="SUPFAM" id="SSF53807">
    <property type="entry name" value="Helical backbone' metal receptor"/>
    <property type="match status" value="1"/>
</dbReference>
<evidence type="ECO:0000256" key="4">
    <source>
        <dbReference type="ARBA" id="ARBA00022729"/>
    </source>
</evidence>
<feature type="domain" description="Fe/B12 periplasmic-binding" evidence="6">
    <location>
        <begin position="75"/>
        <end position="362"/>
    </location>
</feature>
<dbReference type="GO" id="GO:0030288">
    <property type="term" value="C:outer membrane-bounded periplasmic space"/>
    <property type="evidence" value="ECO:0007669"/>
    <property type="project" value="TreeGrafter"/>
</dbReference>
<evidence type="ECO:0000313" key="7">
    <source>
        <dbReference type="EMBL" id="CED90707.1"/>
    </source>
</evidence>
<dbReference type="EMBL" id="LK995482">
    <property type="protein sequence ID" value="CED90707.1"/>
    <property type="molecule type" value="Genomic_DNA"/>
</dbReference>
<dbReference type="GO" id="GO:1901678">
    <property type="term" value="P:iron coordination entity transport"/>
    <property type="evidence" value="ECO:0007669"/>
    <property type="project" value="UniProtKB-ARBA"/>
</dbReference>
<dbReference type="AlphaFoldDB" id="A0A1L7RA23"/>